<dbReference type="CDD" id="cd01392">
    <property type="entry name" value="HTH_LacI"/>
    <property type="match status" value="1"/>
</dbReference>
<dbReference type="OrthoDB" id="9796186at2"/>
<accession>A0A429ZVS8</accession>
<evidence type="ECO:0000313" key="7">
    <source>
        <dbReference type="Proteomes" id="UP000287239"/>
    </source>
</evidence>
<dbReference type="Proteomes" id="UP000287239">
    <property type="component" value="Unassembled WGS sequence"/>
</dbReference>
<keyword evidence="7" id="KW-1185">Reference proteome</keyword>
<comment type="caution">
    <text evidence="6">The sequence shown here is derived from an EMBL/GenBank/DDBJ whole genome shotgun (WGS) entry which is preliminary data.</text>
</comment>
<dbReference type="GeneID" id="98566929"/>
<evidence type="ECO:0000313" key="6">
    <source>
        <dbReference type="EMBL" id="RST97899.1"/>
    </source>
</evidence>
<dbReference type="PROSITE" id="PS00356">
    <property type="entry name" value="HTH_LACI_1"/>
    <property type="match status" value="1"/>
</dbReference>
<evidence type="ECO:0000256" key="3">
    <source>
        <dbReference type="ARBA" id="ARBA00023125"/>
    </source>
</evidence>
<protein>
    <recommendedName>
        <fullName evidence="5">HTH lacI-type domain-containing protein</fullName>
    </recommendedName>
</protein>
<dbReference type="PROSITE" id="PS50932">
    <property type="entry name" value="HTH_LACI_2"/>
    <property type="match status" value="1"/>
</dbReference>
<dbReference type="Pfam" id="PF00532">
    <property type="entry name" value="Peripla_BP_1"/>
    <property type="match status" value="1"/>
</dbReference>
<dbReference type="InterPro" id="IPR000843">
    <property type="entry name" value="HTH_LacI"/>
</dbReference>
<dbReference type="SUPFAM" id="SSF53822">
    <property type="entry name" value="Periplasmic binding protein-like I"/>
    <property type="match status" value="1"/>
</dbReference>
<sequence length="326" mass="36606">MTKVTIHDVAKNANVSPTTVSRVLNNRGYISEEMKKKVHDSIEELGFIPNQMARSLFTNQTKFIGLIIPTTANPFFGELTYYIEKSLSKLDYKLLICNSINESENEKQYLSMLQENRVDGIIVGSHNIDITEYDKMPLKMVSVERKINETIPTIQSDNYSGGYQATEELIKAGCQKILCVSGNPNLETPANDRYKAYQDCMTEYQLPTYSERIHFTDTNEQKAAKVEAIFNETPDYDGVFAGDDVIASIILAYALKKHIKVPESLKVVGFDGTDLTQTILPHLTTISQPIQELAEKSVEMLLAEIANQPVEKKVILPVTLLRKGTT</sequence>
<dbReference type="Gene3D" id="3.40.50.2300">
    <property type="match status" value="2"/>
</dbReference>
<keyword evidence="1" id="KW-0678">Repressor</keyword>
<gene>
    <name evidence="6" type="ORF">CBF35_00990</name>
</gene>
<name>A0A429ZVS8_9ENTE</name>
<evidence type="ECO:0000256" key="1">
    <source>
        <dbReference type="ARBA" id="ARBA00022491"/>
    </source>
</evidence>
<dbReference type="PANTHER" id="PTHR30146:SF95">
    <property type="entry name" value="RIBOSE OPERON REPRESSOR"/>
    <property type="match status" value="1"/>
</dbReference>
<evidence type="ECO:0000259" key="5">
    <source>
        <dbReference type="PROSITE" id="PS50932"/>
    </source>
</evidence>
<dbReference type="GO" id="GO:0003700">
    <property type="term" value="F:DNA-binding transcription factor activity"/>
    <property type="evidence" value="ECO:0007669"/>
    <property type="project" value="TreeGrafter"/>
</dbReference>
<dbReference type="PANTHER" id="PTHR30146">
    <property type="entry name" value="LACI-RELATED TRANSCRIPTIONAL REPRESSOR"/>
    <property type="match status" value="1"/>
</dbReference>
<dbReference type="PRINTS" id="PR00036">
    <property type="entry name" value="HTHLACI"/>
</dbReference>
<keyword evidence="2" id="KW-0805">Transcription regulation</keyword>
<dbReference type="RefSeq" id="WP_126778022.1">
    <property type="nucleotide sequence ID" value="NZ_NGJU01000001.1"/>
</dbReference>
<dbReference type="GO" id="GO:0000976">
    <property type="term" value="F:transcription cis-regulatory region binding"/>
    <property type="evidence" value="ECO:0007669"/>
    <property type="project" value="TreeGrafter"/>
</dbReference>
<dbReference type="InterPro" id="IPR001761">
    <property type="entry name" value="Peripla_BP/Lac1_sug-bd_dom"/>
</dbReference>
<evidence type="ECO:0000256" key="2">
    <source>
        <dbReference type="ARBA" id="ARBA00023015"/>
    </source>
</evidence>
<dbReference type="Pfam" id="PF00356">
    <property type="entry name" value="LacI"/>
    <property type="match status" value="1"/>
</dbReference>
<proteinExistence type="predicted"/>
<dbReference type="Gene3D" id="1.10.260.40">
    <property type="entry name" value="lambda repressor-like DNA-binding domains"/>
    <property type="match status" value="1"/>
</dbReference>
<dbReference type="SMART" id="SM00354">
    <property type="entry name" value="HTH_LACI"/>
    <property type="match status" value="1"/>
</dbReference>
<organism evidence="6 7">
    <name type="scientific">Vagococcus salmoninarum</name>
    <dbReference type="NCBI Taxonomy" id="2739"/>
    <lineage>
        <taxon>Bacteria</taxon>
        <taxon>Bacillati</taxon>
        <taxon>Bacillota</taxon>
        <taxon>Bacilli</taxon>
        <taxon>Lactobacillales</taxon>
        <taxon>Enterococcaceae</taxon>
        <taxon>Vagococcus</taxon>
    </lineage>
</organism>
<feature type="domain" description="HTH lacI-type" evidence="5">
    <location>
        <begin position="4"/>
        <end position="58"/>
    </location>
</feature>
<dbReference type="InterPro" id="IPR010982">
    <property type="entry name" value="Lambda_DNA-bd_dom_sf"/>
</dbReference>
<keyword evidence="3" id="KW-0238">DNA-binding</keyword>
<evidence type="ECO:0000256" key="4">
    <source>
        <dbReference type="ARBA" id="ARBA00023163"/>
    </source>
</evidence>
<dbReference type="CDD" id="cd06291">
    <property type="entry name" value="PBP1_Qymf-like"/>
    <property type="match status" value="1"/>
</dbReference>
<dbReference type="SUPFAM" id="SSF47413">
    <property type="entry name" value="lambda repressor-like DNA-binding domains"/>
    <property type="match status" value="1"/>
</dbReference>
<dbReference type="AlphaFoldDB" id="A0A429ZVS8"/>
<reference evidence="6 7" key="1">
    <citation type="submission" date="2017-05" db="EMBL/GenBank/DDBJ databases">
        <title>Vagococcus spp. assemblies.</title>
        <authorList>
            <person name="Gulvik C.A."/>
        </authorList>
    </citation>
    <scope>NUCLEOTIDE SEQUENCE [LARGE SCALE GENOMIC DNA]</scope>
    <source>
        <strain evidence="6 7">NCFB 2777</strain>
    </source>
</reference>
<dbReference type="InterPro" id="IPR028082">
    <property type="entry name" value="Peripla_BP_I"/>
</dbReference>
<dbReference type="EMBL" id="NGJU01000001">
    <property type="protein sequence ID" value="RST97899.1"/>
    <property type="molecule type" value="Genomic_DNA"/>
</dbReference>
<keyword evidence="4" id="KW-0804">Transcription</keyword>